<dbReference type="EMBL" id="JAUBYV010000001">
    <property type="protein sequence ID" value="KAK2629770.1"/>
    <property type="molecule type" value="Genomic_DNA"/>
</dbReference>
<feature type="region of interest" description="Disordered" evidence="1">
    <location>
        <begin position="1"/>
        <end position="28"/>
    </location>
</feature>
<organism evidence="2 3">
    <name type="scientific">Diplocarpon rosae</name>
    <dbReference type="NCBI Taxonomy" id="946125"/>
    <lineage>
        <taxon>Eukaryota</taxon>
        <taxon>Fungi</taxon>
        <taxon>Dikarya</taxon>
        <taxon>Ascomycota</taxon>
        <taxon>Pezizomycotina</taxon>
        <taxon>Leotiomycetes</taxon>
        <taxon>Helotiales</taxon>
        <taxon>Drepanopezizaceae</taxon>
        <taxon>Diplocarpon</taxon>
    </lineage>
</organism>
<name>A0AAD9T5K6_9HELO</name>
<dbReference type="Proteomes" id="UP001285354">
    <property type="component" value="Unassembled WGS sequence"/>
</dbReference>
<sequence length="269" mass="30552">MKSSKLQTAGGGEDLDLNHESKIPTAKIQKTTEPFPRLRKLALEIRAMVYVHEVGIAPGKQAPALLIALGTGGEEWEHDYDIARKLYRKHNFVLTVQNQKKFWRMPEASRTLIRHLYVPIDRDCFEAIHSDGNLGKDLDLHTARPLWQKQISTVTIEYTNDRFVSPSGNLDYTIFRMMGRVLLMTVASGRGVDKAVVVLRQDDRRKGARERFKLGSSALAHWEPLKTSVDGDLEVVTRERVRHSRSNLSGRITEVFSIPEIMLLGKINL</sequence>
<keyword evidence="3" id="KW-1185">Reference proteome</keyword>
<protein>
    <submittedName>
        <fullName evidence="2">Uncharacterized protein</fullName>
    </submittedName>
</protein>
<evidence type="ECO:0000313" key="2">
    <source>
        <dbReference type="EMBL" id="KAK2629770.1"/>
    </source>
</evidence>
<accession>A0AAD9T5K6</accession>
<evidence type="ECO:0000256" key="1">
    <source>
        <dbReference type="SAM" id="MobiDB-lite"/>
    </source>
</evidence>
<evidence type="ECO:0000313" key="3">
    <source>
        <dbReference type="Proteomes" id="UP001285354"/>
    </source>
</evidence>
<comment type="caution">
    <text evidence="2">The sequence shown here is derived from an EMBL/GenBank/DDBJ whole genome shotgun (WGS) entry which is preliminary data.</text>
</comment>
<proteinExistence type="predicted"/>
<gene>
    <name evidence="2" type="ORF">QTJ16_000590</name>
</gene>
<reference evidence="2" key="1">
    <citation type="submission" date="2023-06" db="EMBL/GenBank/DDBJ databases">
        <title>Draft genome of Marssonina rosae.</title>
        <authorList>
            <person name="Cheng Q."/>
        </authorList>
    </citation>
    <scope>NUCLEOTIDE SEQUENCE</scope>
    <source>
        <strain evidence="2">R4</strain>
    </source>
</reference>
<dbReference type="AlphaFoldDB" id="A0AAD9T5K6"/>